<organism evidence="1 2">
    <name type="scientific">Pichia membranifaciens NRRL Y-2026</name>
    <dbReference type="NCBI Taxonomy" id="763406"/>
    <lineage>
        <taxon>Eukaryota</taxon>
        <taxon>Fungi</taxon>
        <taxon>Dikarya</taxon>
        <taxon>Ascomycota</taxon>
        <taxon>Saccharomycotina</taxon>
        <taxon>Pichiomycetes</taxon>
        <taxon>Pichiales</taxon>
        <taxon>Pichiaceae</taxon>
        <taxon>Pichia</taxon>
    </lineage>
</organism>
<dbReference type="Proteomes" id="UP000094455">
    <property type="component" value="Unassembled WGS sequence"/>
</dbReference>
<evidence type="ECO:0000313" key="2">
    <source>
        <dbReference type="Proteomes" id="UP000094455"/>
    </source>
</evidence>
<sequence>MDGFADSLNSQMRMLDINKSQQHGIDPTVKALQIGNNFSIKMVSDNNSPLTTGDHADPLPNDVESLKNLLSLRIRYTRPKQGGYWEFEDVPSDVSFLQNCIRFIDKNCATVTESDLNALQLSDDNYDKILAPMEVDAKELEAEFGFRFYNHFSHKFLRKELVKMVKSSRYNFLANLLTMKRQQGEPVPMSWRMYSNSDYLRPKDYIRFFDKMDRVFKEWILDYCISNVYVRDSCMDPLNSTYDVLLLIERNQNISFQLKLLIDILIENSGANEHLTDSNNFLPYLTYVDHLEQAIQNSMPACKNPYRTAMLLMLVTRGMAKFPQLLSEFQIRLSEFLSKYPDFTLGQLVDYLKQNNLPNVGNMQQLLIQGASK</sequence>
<dbReference type="EMBL" id="KV454001">
    <property type="protein sequence ID" value="ODQ49351.1"/>
    <property type="molecule type" value="Genomic_DNA"/>
</dbReference>
<dbReference type="AlphaFoldDB" id="A0A1E3NTC3"/>
<protein>
    <submittedName>
        <fullName evidence="1">Uncharacterized protein</fullName>
    </submittedName>
</protein>
<reference evidence="1 2" key="1">
    <citation type="journal article" date="2016" name="Proc. Natl. Acad. Sci. U.S.A.">
        <title>Comparative genomics of biotechnologically important yeasts.</title>
        <authorList>
            <person name="Riley R."/>
            <person name="Haridas S."/>
            <person name="Wolfe K.H."/>
            <person name="Lopes M.R."/>
            <person name="Hittinger C.T."/>
            <person name="Goeker M."/>
            <person name="Salamov A.A."/>
            <person name="Wisecaver J.H."/>
            <person name="Long T.M."/>
            <person name="Calvey C.H."/>
            <person name="Aerts A.L."/>
            <person name="Barry K.W."/>
            <person name="Choi C."/>
            <person name="Clum A."/>
            <person name="Coughlan A.Y."/>
            <person name="Deshpande S."/>
            <person name="Douglass A.P."/>
            <person name="Hanson S.J."/>
            <person name="Klenk H.-P."/>
            <person name="LaButti K.M."/>
            <person name="Lapidus A."/>
            <person name="Lindquist E.A."/>
            <person name="Lipzen A.M."/>
            <person name="Meier-Kolthoff J.P."/>
            <person name="Ohm R.A."/>
            <person name="Otillar R.P."/>
            <person name="Pangilinan J.L."/>
            <person name="Peng Y."/>
            <person name="Rokas A."/>
            <person name="Rosa C.A."/>
            <person name="Scheuner C."/>
            <person name="Sibirny A.A."/>
            <person name="Slot J.C."/>
            <person name="Stielow J.B."/>
            <person name="Sun H."/>
            <person name="Kurtzman C.P."/>
            <person name="Blackwell M."/>
            <person name="Grigoriev I.V."/>
            <person name="Jeffries T.W."/>
        </authorList>
    </citation>
    <scope>NUCLEOTIDE SEQUENCE [LARGE SCALE GENOMIC DNA]</scope>
    <source>
        <strain evidence="1 2">NRRL Y-2026</strain>
    </source>
</reference>
<name>A0A1E3NTC3_9ASCO</name>
<dbReference type="RefSeq" id="XP_019020464.1">
    <property type="nucleotide sequence ID" value="XM_019159617.1"/>
</dbReference>
<dbReference type="GeneID" id="30176304"/>
<evidence type="ECO:0000313" key="1">
    <source>
        <dbReference type="EMBL" id="ODQ49351.1"/>
    </source>
</evidence>
<dbReference type="OrthoDB" id="3991482at2759"/>
<gene>
    <name evidence="1" type="ORF">PICMEDRAFT_100392</name>
</gene>
<accession>A0A1E3NTC3</accession>
<proteinExistence type="predicted"/>
<keyword evidence="2" id="KW-1185">Reference proteome</keyword>